<dbReference type="PANTHER" id="PTHR33744">
    <property type="entry name" value="CARBOHYDRATE DIACID REGULATOR"/>
    <property type="match status" value="1"/>
</dbReference>
<feature type="domain" description="PucR C-terminal helix-turn-helix" evidence="2">
    <location>
        <begin position="328"/>
        <end position="386"/>
    </location>
</feature>
<name>A0ABQ4GQQ3_9ACTN</name>
<evidence type="ECO:0000313" key="6">
    <source>
        <dbReference type="Proteomes" id="UP000660454"/>
    </source>
</evidence>
<evidence type="ECO:0000259" key="3">
    <source>
        <dbReference type="Pfam" id="PF14361"/>
    </source>
</evidence>
<dbReference type="Pfam" id="PF14361">
    <property type="entry name" value="RsbRD_N"/>
    <property type="match status" value="1"/>
</dbReference>
<organism evidence="5 6">
    <name type="scientific">Microbispora siamensis</name>
    <dbReference type="NCBI Taxonomy" id="564413"/>
    <lineage>
        <taxon>Bacteria</taxon>
        <taxon>Bacillati</taxon>
        <taxon>Actinomycetota</taxon>
        <taxon>Actinomycetes</taxon>
        <taxon>Streptosporangiales</taxon>
        <taxon>Streptosporangiaceae</taxon>
        <taxon>Microbispora</taxon>
    </lineage>
</organism>
<dbReference type="EMBL" id="BOOF01000027">
    <property type="protein sequence ID" value="GIH63770.1"/>
    <property type="molecule type" value="Genomic_DNA"/>
</dbReference>
<gene>
    <name evidence="5" type="ORF">Msi02_45870</name>
</gene>
<dbReference type="Proteomes" id="UP000660454">
    <property type="component" value="Unassembled WGS sequence"/>
</dbReference>
<sequence length="391" mass="41282">MQMNIPPPAPVTELALRCLDDIDDIVDEWLAQVELIDPYGSPDPPVSRDELRGTALTGLDMLLRHIATGSVAPGMAGLSERVGERRAGQGVPLESLLAAARLDARVLWQAMNARATPEALPGLITGAHLVWEAVEQHVTGLMTGYQRAVLEMGRQREDQRRAWFTRLMDNQGRNPDVVRDAGRVLGFDPAQPLLAVVAHPTDGAALRAAAAGMAAGGVHCYRHESPTGDVLIVQPPARTADPPRPVLAALAGVRCGVSPVVAGLSQAPRAVRLASAAAGASRAGAGPRRLEDAWLDVFVAGSRELAAELAQQVLGPLSALGGAEGERLLETVRTHLAGSGSVADTATALYCHRNTVQHRFARFRELTGRDVRVPEDAAVVALALRAADALS</sequence>
<evidence type="ECO:0000259" key="4">
    <source>
        <dbReference type="Pfam" id="PF17853"/>
    </source>
</evidence>
<dbReference type="PANTHER" id="PTHR33744:SF1">
    <property type="entry name" value="DNA-BINDING TRANSCRIPTIONAL ACTIVATOR ADER"/>
    <property type="match status" value="1"/>
</dbReference>
<dbReference type="Pfam" id="PF17853">
    <property type="entry name" value="GGDEF_2"/>
    <property type="match status" value="1"/>
</dbReference>
<reference evidence="5 6" key="1">
    <citation type="submission" date="2021-01" db="EMBL/GenBank/DDBJ databases">
        <title>Whole genome shotgun sequence of Microbispora siamensis NBRC 104113.</title>
        <authorList>
            <person name="Komaki H."/>
            <person name="Tamura T."/>
        </authorList>
    </citation>
    <scope>NUCLEOTIDE SEQUENCE [LARGE SCALE GENOMIC DNA]</scope>
    <source>
        <strain evidence="5 6">NBRC 104113</strain>
    </source>
</reference>
<keyword evidence="6" id="KW-1185">Reference proteome</keyword>
<comment type="caution">
    <text evidence="5">The sequence shown here is derived from an EMBL/GenBank/DDBJ whole genome shotgun (WGS) entry which is preliminary data.</text>
</comment>
<dbReference type="Pfam" id="PF13556">
    <property type="entry name" value="HTH_30"/>
    <property type="match status" value="1"/>
</dbReference>
<evidence type="ECO:0000256" key="1">
    <source>
        <dbReference type="ARBA" id="ARBA00006754"/>
    </source>
</evidence>
<dbReference type="InterPro" id="IPR042070">
    <property type="entry name" value="PucR_C-HTH_sf"/>
</dbReference>
<dbReference type="Gene3D" id="1.10.10.2840">
    <property type="entry name" value="PucR C-terminal helix-turn-helix domain"/>
    <property type="match status" value="1"/>
</dbReference>
<evidence type="ECO:0000313" key="5">
    <source>
        <dbReference type="EMBL" id="GIH63770.1"/>
    </source>
</evidence>
<accession>A0ABQ4GQQ3</accession>
<evidence type="ECO:0000259" key="2">
    <source>
        <dbReference type="Pfam" id="PF13556"/>
    </source>
</evidence>
<protein>
    <submittedName>
        <fullName evidence="5">PucR family transcriptional regulator</fullName>
    </submittedName>
</protein>
<proteinExistence type="inferred from homology"/>
<dbReference type="InterPro" id="IPR051448">
    <property type="entry name" value="CdaR-like_regulators"/>
</dbReference>
<comment type="similarity">
    <text evidence="1">Belongs to the CdaR family.</text>
</comment>
<dbReference type="InterPro" id="IPR025751">
    <property type="entry name" value="RsbRD_N_dom"/>
</dbReference>
<dbReference type="InterPro" id="IPR041522">
    <property type="entry name" value="CdaR_GGDEF"/>
</dbReference>
<dbReference type="InterPro" id="IPR025736">
    <property type="entry name" value="PucR_C-HTH_dom"/>
</dbReference>
<feature type="domain" description="RsbT co-antagonist protein RsbRD N-terminal" evidence="3">
    <location>
        <begin position="23"/>
        <end position="160"/>
    </location>
</feature>
<feature type="domain" description="CdaR GGDEF-like" evidence="4">
    <location>
        <begin position="172"/>
        <end position="278"/>
    </location>
</feature>